<dbReference type="Proteomes" id="UP000811609">
    <property type="component" value="Chromosome 1"/>
</dbReference>
<reference evidence="1" key="1">
    <citation type="submission" date="2020-12" db="EMBL/GenBank/DDBJ databases">
        <title>WGS assembly of Carya illinoinensis cv. Pawnee.</title>
        <authorList>
            <person name="Platts A."/>
            <person name="Shu S."/>
            <person name="Wright S."/>
            <person name="Barry K."/>
            <person name="Edger P."/>
            <person name="Pires J.C."/>
            <person name="Schmutz J."/>
        </authorList>
    </citation>
    <scope>NUCLEOTIDE SEQUENCE</scope>
    <source>
        <tissue evidence="1">Leaf</tissue>
    </source>
</reference>
<evidence type="ECO:0000313" key="1">
    <source>
        <dbReference type="EMBL" id="KAG6669020.1"/>
    </source>
</evidence>
<protein>
    <submittedName>
        <fullName evidence="1">Uncharacterized protein</fullName>
    </submittedName>
</protein>
<accession>A0A8T1RNQ6</accession>
<evidence type="ECO:0000313" key="2">
    <source>
        <dbReference type="Proteomes" id="UP000811609"/>
    </source>
</evidence>
<name>A0A8T1RNQ6_CARIL</name>
<keyword evidence="2" id="KW-1185">Reference proteome</keyword>
<organism evidence="1 2">
    <name type="scientific">Carya illinoinensis</name>
    <name type="common">Pecan</name>
    <dbReference type="NCBI Taxonomy" id="32201"/>
    <lineage>
        <taxon>Eukaryota</taxon>
        <taxon>Viridiplantae</taxon>
        <taxon>Streptophyta</taxon>
        <taxon>Embryophyta</taxon>
        <taxon>Tracheophyta</taxon>
        <taxon>Spermatophyta</taxon>
        <taxon>Magnoliopsida</taxon>
        <taxon>eudicotyledons</taxon>
        <taxon>Gunneridae</taxon>
        <taxon>Pentapetalae</taxon>
        <taxon>rosids</taxon>
        <taxon>fabids</taxon>
        <taxon>Fagales</taxon>
        <taxon>Juglandaceae</taxon>
        <taxon>Carya</taxon>
    </lineage>
</organism>
<dbReference type="EMBL" id="CM031809">
    <property type="protein sequence ID" value="KAG6669020.1"/>
    <property type="molecule type" value="Genomic_DNA"/>
</dbReference>
<proteinExistence type="predicted"/>
<gene>
    <name evidence="1" type="ORF">CIPAW_01G214200</name>
</gene>
<comment type="caution">
    <text evidence="1">The sequence shown here is derived from an EMBL/GenBank/DDBJ whole genome shotgun (WGS) entry which is preliminary data.</text>
</comment>
<sequence>MRIHDLQLKNTLTSLKPPITLSRIITSPSSTDQTNWEFGI</sequence>
<dbReference type="AlphaFoldDB" id="A0A8T1RNQ6"/>